<comment type="similarity">
    <text evidence="2">Belongs to the bacterial solute-binding protein 2 family.</text>
</comment>
<dbReference type="InterPro" id="IPR000843">
    <property type="entry name" value="HTH_LacI"/>
</dbReference>
<dbReference type="Pfam" id="PF13407">
    <property type="entry name" value="Peripla_BP_4"/>
    <property type="match status" value="1"/>
</dbReference>
<dbReference type="CDD" id="cd01392">
    <property type="entry name" value="HTH_LacI"/>
    <property type="match status" value="1"/>
</dbReference>
<dbReference type="GO" id="GO:0030246">
    <property type="term" value="F:carbohydrate binding"/>
    <property type="evidence" value="ECO:0007669"/>
    <property type="project" value="TreeGrafter"/>
</dbReference>
<dbReference type="Proteomes" id="UP001228139">
    <property type="component" value="Chromosome"/>
</dbReference>
<dbReference type="InterPro" id="IPR010982">
    <property type="entry name" value="Lambda_DNA-bd_dom_sf"/>
</dbReference>
<dbReference type="InterPro" id="IPR025997">
    <property type="entry name" value="SBP_2_dom"/>
</dbReference>
<gene>
    <name evidence="4" type="ORF">Q3V30_01360</name>
</gene>
<proteinExistence type="inferred from homology"/>
<dbReference type="GO" id="GO:0030288">
    <property type="term" value="C:outer membrane-bounded periplasmic space"/>
    <property type="evidence" value="ECO:0007669"/>
    <property type="project" value="TreeGrafter"/>
</dbReference>
<dbReference type="Pfam" id="PF00356">
    <property type="entry name" value="LacI"/>
    <property type="match status" value="1"/>
</dbReference>
<dbReference type="PANTHER" id="PTHR30036">
    <property type="entry name" value="D-XYLOSE-BINDING PERIPLASMIC PROTEIN"/>
    <property type="match status" value="1"/>
</dbReference>
<dbReference type="SUPFAM" id="SSF53822">
    <property type="entry name" value="Periplasmic binding protein-like I"/>
    <property type="match status" value="1"/>
</dbReference>
<dbReference type="GO" id="GO:0003677">
    <property type="term" value="F:DNA binding"/>
    <property type="evidence" value="ECO:0007669"/>
    <property type="project" value="UniProtKB-KW"/>
</dbReference>
<comment type="subcellular location">
    <subcellularLocation>
        <location evidence="1">Periplasm</location>
    </subcellularLocation>
</comment>
<keyword evidence="4" id="KW-0238">DNA-binding</keyword>
<evidence type="ECO:0000256" key="1">
    <source>
        <dbReference type="ARBA" id="ARBA00004418"/>
    </source>
</evidence>
<dbReference type="InterPro" id="IPR050555">
    <property type="entry name" value="Bact_Solute-Bind_Prot2"/>
</dbReference>
<dbReference type="EMBL" id="CP132353">
    <property type="protein sequence ID" value="WLS79194.1"/>
    <property type="molecule type" value="Genomic_DNA"/>
</dbReference>
<dbReference type="RefSeq" id="WP_306209754.1">
    <property type="nucleotide sequence ID" value="NZ_CP132353.1"/>
</dbReference>
<name>A0AA50DJQ6_9GAMM</name>
<organism evidence="4 5">
    <name type="scientific">Erwinia pyri</name>
    <dbReference type="NCBI Taxonomy" id="3062598"/>
    <lineage>
        <taxon>Bacteria</taxon>
        <taxon>Pseudomonadati</taxon>
        <taxon>Pseudomonadota</taxon>
        <taxon>Gammaproteobacteria</taxon>
        <taxon>Enterobacterales</taxon>
        <taxon>Erwiniaceae</taxon>
        <taxon>Erwinia</taxon>
    </lineage>
</organism>
<evidence type="ECO:0000313" key="4">
    <source>
        <dbReference type="EMBL" id="WLS79194.1"/>
    </source>
</evidence>
<dbReference type="Gene3D" id="3.40.50.2300">
    <property type="match status" value="2"/>
</dbReference>
<dbReference type="SUPFAM" id="SSF47413">
    <property type="entry name" value="lambda repressor-like DNA-binding domains"/>
    <property type="match status" value="1"/>
</dbReference>
<dbReference type="GO" id="GO:0055085">
    <property type="term" value="P:transmembrane transport"/>
    <property type="evidence" value="ECO:0007669"/>
    <property type="project" value="UniProtKB-ARBA"/>
</dbReference>
<evidence type="ECO:0000259" key="3">
    <source>
        <dbReference type="PROSITE" id="PS50932"/>
    </source>
</evidence>
<dbReference type="PROSITE" id="PS50932">
    <property type="entry name" value="HTH_LACI_2"/>
    <property type="match status" value="1"/>
</dbReference>
<dbReference type="CDD" id="cd06307">
    <property type="entry name" value="PBP1_sugar_binding"/>
    <property type="match status" value="1"/>
</dbReference>
<evidence type="ECO:0000256" key="2">
    <source>
        <dbReference type="ARBA" id="ARBA00007639"/>
    </source>
</evidence>
<dbReference type="Gene3D" id="1.10.260.40">
    <property type="entry name" value="lambda repressor-like DNA-binding domains"/>
    <property type="match status" value="1"/>
</dbReference>
<feature type="domain" description="HTH lacI-type" evidence="3">
    <location>
        <begin position="10"/>
        <end position="52"/>
    </location>
</feature>
<dbReference type="AlphaFoldDB" id="A0AA50DJQ6"/>
<dbReference type="GO" id="GO:0006355">
    <property type="term" value="P:regulation of DNA-templated transcription"/>
    <property type="evidence" value="ECO:0007669"/>
    <property type="project" value="InterPro"/>
</dbReference>
<protein>
    <submittedName>
        <fullName evidence="4">LacI family DNA-binding transcriptional regulator</fullName>
    </submittedName>
</protein>
<accession>A0AA50DJQ6</accession>
<dbReference type="InterPro" id="IPR028082">
    <property type="entry name" value="Peripla_BP_I"/>
</dbReference>
<dbReference type="SMART" id="SM00354">
    <property type="entry name" value="HTH_LACI"/>
    <property type="match status" value="1"/>
</dbReference>
<reference evidence="4 5" key="1">
    <citation type="submission" date="2023-07" db="EMBL/GenBank/DDBJ databases">
        <title>Pathogenic bacteria of pear tree diseases.</title>
        <authorList>
            <person name="Zhang Z."/>
            <person name="He L."/>
            <person name="Huang R."/>
        </authorList>
    </citation>
    <scope>NUCLEOTIDE SEQUENCE [LARGE SCALE GENOMIC DNA]</scope>
    <source>
        <strain evidence="4 5">DE2</strain>
    </source>
</reference>
<dbReference type="PANTHER" id="PTHR30036:SF7">
    <property type="entry name" value="ABC TRANSPORTER PERIPLASMIC-BINDING PROTEIN YPHF"/>
    <property type="match status" value="1"/>
</dbReference>
<keyword evidence="5" id="KW-1185">Reference proteome</keyword>
<sequence length="340" mass="37680">MSEKNGWKGPTIATIAEEAGLSMATVDRVVNARPGVREVTRKKVMLAIQRLGGQWDESGTPASRRRIAFICESGTSFISLVEKEARRYIAAHPEIAFSFDSVPNVQVNTGRFSELIVRRAAESDALLLVCRDDVKINRAVREAVGNGVPTICLTSDLPNSRRTAYVGLEQISTGATAGWLMGRMLPKRPGNILLIFSSTYRTQEEREVGFRRALRAEFPHLTIVERVNTNDESASSYQSVKKFLEENPPMAGIYNMAGGNRGVAKALTEKGLANEVLFIGHELSDYTRTLLETGEMDIVLGHDIQREIELGVEALDRLRTGGQIQNINTPLLIYTRYAHF</sequence>
<evidence type="ECO:0000313" key="5">
    <source>
        <dbReference type="Proteomes" id="UP001228139"/>
    </source>
</evidence>
<dbReference type="KEGG" id="epi:Q3V30_01360"/>